<dbReference type="Gene3D" id="2.40.10.10">
    <property type="entry name" value="Trypsin-like serine proteases"/>
    <property type="match status" value="2"/>
</dbReference>
<gene>
    <name evidence="10" type="ORF">ACFFRH_18475</name>
</gene>
<evidence type="ECO:0000256" key="2">
    <source>
        <dbReference type="ARBA" id="ARBA00022670"/>
    </source>
</evidence>
<evidence type="ECO:0000256" key="6">
    <source>
        <dbReference type="ARBA" id="ARBA00023145"/>
    </source>
</evidence>
<organism evidence="10 11">
    <name type="scientific">Streptosporangium vulgare</name>
    <dbReference type="NCBI Taxonomy" id="46190"/>
    <lineage>
        <taxon>Bacteria</taxon>
        <taxon>Bacillati</taxon>
        <taxon>Actinomycetota</taxon>
        <taxon>Actinomycetes</taxon>
        <taxon>Streptosporangiales</taxon>
        <taxon>Streptosporangiaceae</taxon>
        <taxon>Streptosporangium</taxon>
    </lineage>
</organism>
<evidence type="ECO:0000256" key="7">
    <source>
        <dbReference type="ARBA" id="ARBA00023157"/>
    </source>
</evidence>
<dbReference type="Gene3D" id="3.30.300.50">
    <property type="match status" value="1"/>
</dbReference>
<keyword evidence="5" id="KW-0720">Serine protease</keyword>
<dbReference type="InterPro" id="IPR009003">
    <property type="entry name" value="Peptidase_S1_PA"/>
</dbReference>
<evidence type="ECO:0000256" key="8">
    <source>
        <dbReference type="SAM" id="SignalP"/>
    </source>
</evidence>
<accession>A0ABV5TEX6</accession>
<feature type="signal peptide" evidence="8">
    <location>
        <begin position="1"/>
        <end position="22"/>
    </location>
</feature>
<feature type="chain" id="PRO_5046044232" evidence="8">
    <location>
        <begin position="23"/>
        <end position="502"/>
    </location>
</feature>
<sequence length="502" mass="52287">MPRKHAAITGCVLAITALTATAVPAAAHPLTTGVATTAVTLKPPPGMIAALQRDLHLTQEQAQARLLNETRLAPVAAQLRAELGDTFGGSWLAGDLAQTLVVATTDRKKTSRIIAEGARAEIVSRSLKQLDAALDTVDAALSDHRDGPVRYVDVRANKVVVLSNVPTTTQDVLEASDVNPATVRVVPSIEQPQLLSDLVGGNAYYIGTSSRCSIGFSVTKGTQNGFASAGHCGTAGDTTSGFNHVDQGVFQASTFPNSDLSWVAVNSDWTPKPWVSNGAGGTVNVSGSRVAIVGASICRSGSTTGWHCGTVQQLNTSITYPQGNVFELTRTNVCAEPGDSGGSFISIDQAQGVTSGGSGDCTSGGVTYFQPIGEILTTYGLTLTTTDGSTPPPPPATSGTCTGYSRTITGTLANDQSVYQPNNRYYQSTAGGLHSGCLDGVGSVDFDLYLQKWNNRNWVTVATSEGPTPDEKITYTGTAGYYRYRVVSFSGAGAYTLGYNAP</sequence>
<keyword evidence="3 8" id="KW-0732">Signal</keyword>
<evidence type="ECO:0000313" key="10">
    <source>
        <dbReference type="EMBL" id="MFB9677471.1"/>
    </source>
</evidence>
<dbReference type="InterPro" id="IPR004236">
    <property type="entry name" value="Pept_S1_alpha_lytic"/>
</dbReference>
<keyword evidence="6" id="KW-0865">Zymogen</keyword>
<feature type="domain" description="Peptidase S1A alpha-lytic prodomain" evidence="9">
    <location>
        <begin position="125"/>
        <end position="179"/>
    </location>
</feature>
<dbReference type="RefSeq" id="WP_386158046.1">
    <property type="nucleotide sequence ID" value="NZ_JBHMBS010000008.1"/>
</dbReference>
<dbReference type="InterPro" id="IPR001316">
    <property type="entry name" value="Pept_S1A_streptogrisin"/>
</dbReference>
<dbReference type="Gene3D" id="2.60.120.380">
    <property type="match status" value="1"/>
</dbReference>
<dbReference type="InterPro" id="IPR035070">
    <property type="entry name" value="Streptogrisin_prodomain"/>
</dbReference>
<proteinExistence type="inferred from homology"/>
<dbReference type="PRINTS" id="PR00861">
    <property type="entry name" value="ALYTICPTASE"/>
</dbReference>
<keyword evidence="7" id="KW-1015">Disulfide bond</keyword>
<comment type="caution">
    <text evidence="10">The sequence shown here is derived from an EMBL/GenBank/DDBJ whole genome shotgun (WGS) entry which is preliminary data.</text>
</comment>
<dbReference type="CDD" id="cd21112">
    <property type="entry name" value="alphaLP-like"/>
    <property type="match status" value="1"/>
</dbReference>
<evidence type="ECO:0000256" key="1">
    <source>
        <dbReference type="ARBA" id="ARBA00007664"/>
    </source>
</evidence>
<dbReference type="Pfam" id="PF02983">
    <property type="entry name" value="Pro_Al_protease"/>
    <property type="match status" value="1"/>
</dbReference>
<evidence type="ECO:0000259" key="9">
    <source>
        <dbReference type="Pfam" id="PF02983"/>
    </source>
</evidence>
<reference evidence="10 11" key="1">
    <citation type="submission" date="2024-09" db="EMBL/GenBank/DDBJ databases">
        <authorList>
            <person name="Sun Q."/>
            <person name="Mori K."/>
        </authorList>
    </citation>
    <scope>NUCLEOTIDE SEQUENCE [LARGE SCALE GENOMIC DNA]</scope>
    <source>
        <strain evidence="10 11">JCM 3028</strain>
    </source>
</reference>
<comment type="similarity">
    <text evidence="1">Belongs to the peptidase S1 family.</text>
</comment>
<keyword evidence="4" id="KW-0378">Hydrolase</keyword>
<name>A0ABV5TEX6_9ACTN</name>
<keyword evidence="11" id="KW-1185">Reference proteome</keyword>
<protein>
    <submittedName>
        <fullName evidence="10">S1 family peptidase</fullName>
    </submittedName>
</protein>
<evidence type="ECO:0000256" key="3">
    <source>
        <dbReference type="ARBA" id="ARBA00022729"/>
    </source>
</evidence>
<evidence type="ECO:0000256" key="4">
    <source>
        <dbReference type="ARBA" id="ARBA00022801"/>
    </source>
</evidence>
<evidence type="ECO:0000313" key="11">
    <source>
        <dbReference type="Proteomes" id="UP001589610"/>
    </source>
</evidence>
<dbReference type="EMBL" id="JBHMBS010000008">
    <property type="protein sequence ID" value="MFB9677471.1"/>
    <property type="molecule type" value="Genomic_DNA"/>
</dbReference>
<keyword evidence="2" id="KW-0645">Protease</keyword>
<dbReference type="Proteomes" id="UP001589610">
    <property type="component" value="Unassembled WGS sequence"/>
</dbReference>
<dbReference type="SUPFAM" id="SSF50494">
    <property type="entry name" value="Trypsin-like serine proteases"/>
    <property type="match status" value="1"/>
</dbReference>
<dbReference type="InterPro" id="IPR043504">
    <property type="entry name" value="Peptidase_S1_PA_chymotrypsin"/>
</dbReference>
<evidence type="ECO:0000256" key="5">
    <source>
        <dbReference type="ARBA" id="ARBA00022825"/>
    </source>
</evidence>